<feature type="region of interest" description="Disordered" evidence="2">
    <location>
        <begin position="151"/>
        <end position="176"/>
    </location>
</feature>
<evidence type="ECO:0000256" key="2">
    <source>
        <dbReference type="SAM" id="MobiDB-lite"/>
    </source>
</evidence>
<accession>A0A9W7BR05</accession>
<evidence type="ECO:0000256" key="1">
    <source>
        <dbReference type="SAM" id="Coils"/>
    </source>
</evidence>
<evidence type="ECO:0000313" key="4">
    <source>
        <dbReference type="Proteomes" id="UP001165085"/>
    </source>
</evidence>
<dbReference type="AlphaFoldDB" id="A0A9W7BR05"/>
<protein>
    <submittedName>
        <fullName evidence="3">Uncharacterized protein</fullName>
    </submittedName>
</protein>
<feature type="compositionally biased region" description="Low complexity" evidence="2">
    <location>
        <begin position="446"/>
        <end position="471"/>
    </location>
</feature>
<feature type="coiled-coil region" evidence="1">
    <location>
        <begin position="246"/>
        <end position="280"/>
    </location>
</feature>
<comment type="caution">
    <text evidence="3">The sequence shown here is derived from an EMBL/GenBank/DDBJ whole genome shotgun (WGS) entry which is preliminary data.</text>
</comment>
<gene>
    <name evidence="3" type="ORF">TrST_g1541</name>
</gene>
<feature type="compositionally biased region" description="Polar residues" evidence="2">
    <location>
        <begin position="521"/>
        <end position="532"/>
    </location>
</feature>
<reference evidence="4" key="1">
    <citation type="journal article" date="2023" name="Commun. Biol.">
        <title>Genome analysis of Parmales, the sister group of diatoms, reveals the evolutionary specialization of diatoms from phago-mixotrophs to photoautotrophs.</title>
        <authorList>
            <person name="Ban H."/>
            <person name="Sato S."/>
            <person name="Yoshikawa S."/>
            <person name="Yamada K."/>
            <person name="Nakamura Y."/>
            <person name="Ichinomiya M."/>
            <person name="Sato N."/>
            <person name="Blanc-Mathieu R."/>
            <person name="Endo H."/>
            <person name="Kuwata A."/>
            <person name="Ogata H."/>
        </authorList>
    </citation>
    <scope>NUCLEOTIDE SEQUENCE [LARGE SCALE GENOMIC DNA]</scope>
    <source>
        <strain evidence="4">NIES 3701</strain>
    </source>
</reference>
<feature type="region of interest" description="Disordered" evidence="2">
    <location>
        <begin position="521"/>
        <end position="584"/>
    </location>
</feature>
<evidence type="ECO:0000313" key="3">
    <source>
        <dbReference type="EMBL" id="GMH95007.1"/>
    </source>
</evidence>
<organism evidence="3 4">
    <name type="scientific">Triparma strigata</name>
    <dbReference type="NCBI Taxonomy" id="1606541"/>
    <lineage>
        <taxon>Eukaryota</taxon>
        <taxon>Sar</taxon>
        <taxon>Stramenopiles</taxon>
        <taxon>Ochrophyta</taxon>
        <taxon>Bolidophyceae</taxon>
        <taxon>Parmales</taxon>
        <taxon>Triparmaceae</taxon>
        <taxon>Triparma</taxon>
    </lineage>
</organism>
<feature type="compositionally biased region" description="Low complexity" evidence="2">
    <location>
        <begin position="534"/>
        <end position="549"/>
    </location>
</feature>
<feature type="compositionally biased region" description="Basic and acidic residues" evidence="2">
    <location>
        <begin position="158"/>
        <end position="176"/>
    </location>
</feature>
<dbReference type="EMBL" id="BRXY01000437">
    <property type="protein sequence ID" value="GMH95007.1"/>
    <property type="molecule type" value="Genomic_DNA"/>
</dbReference>
<feature type="compositionally biased region" description="Basic and acidic residues" evidence="2">
    <location>
        <begin position="560"/>
        <end position="569"/>
    </location>
</feature>
<feature type="compositionally biased region" description="Basic residues" evidence="2">
    <location>
        <begin position="550"/>
        <end position="559"/>
    </location>
</feature>
<name>A0A9W7BR05_9STRA</name>
<sequence>MPKHSRNQCLASSNPVNSRFQAVDVPRFQSAPDRIDKLQRDLRVAELSNRQLNDKSEKATLHLTSSVKRIEELELELHEATLDLQEADKLVTQITVKDNMKMTEIDNYKAQLLTAKDDLEAKEAEFTSYKSEAKRECRENIKKLKTVEAKPRCSNSASRREKLKSQKELEATQKELHESELSLATTTTKQSELQKANKALKASQTQLQQSELGRNNELVVLQKELHKSELSSKTKQESLNKCWSENEKFRRKAVKDQLTIEELQKELIAAREQSVRHIKKLIAARAQSVHTTKTVDTLEVQAPSAQPDLKEGGTTTSTMPLTEEQHEQLLGWHSMIEQKRKVALDRKKRKAAAVRREAALEETLEKEQRANTFEILLGDDDDSSSSSSSSDEEEEKEDAAPAVPSPVPSPPSKLSNFVVHLAESDDSSSSSDDDAAEAEVVEKTPTRSASTTTETTTTTTTALQQQQQPQLGSSAGFAITLMPSQDDTSSSDSEMDSYDYIDEKSHTPKSSYLGAHTTAVHKSSTTNKSYSLDTGGHTTTTTTTSARSTGGKKSKKRKKNAEEEHDHYYRGGNSRSILLSSGKDRIPNGTKVEALFEGNWLDGVVKRYSPAHGKYEVEFSDKLSALFYFTEIMFDGAAKANGRN</sequence>
<dbReference type="Proteomes" id="UP001165085">
    <property type="component" value="Unassembled WGS sequence"/>
</dbReference>
<keyword evidence="4" id="KW-1185">Reference proteome</keyword>
<proteinExistence type="predicted"/>
<feature type="region of interest" description="Disordered" evidence="2">
    <location>
        <begin position="374"/>
        <end position="500"/>
    </location>
</feature>
<keyword evidence="1" id="KW-0175">Coiled coil</keyword>